<dbReference type="GO" id="GO:0016020">
    <property type="term" value="C:membrane"/>
    <property type="evidence" value="ECO:0007669"/>
    <property type="project" value="TreeGrafter"/>
</dbReference>
<comment type="caution">
    <text evidence="3">The sequence shown here is derived from an EMBL/GenBank/DDBJ whole genome shotgun (WGS) entry which is preliminary data.</text>
</comment>
<evidence type="ECO:0008006" key="5">
    <source>
        <dbReference type="Google" id="ProtNLM"/>
    </source>
</evidence>
<keyword evidence="2" id="KW-0472">Membrane</keyword>
<reference evidence="3" key="1">
    <citation type="journal article" date="2020" name="Cell">
        <title>Large-Scale Comparative Analyses of Tick Genomes Elucidate Their Genetic Diversity and Vector Capacities.</title>
        <authorList>
            <consortium name="Tick Genome and Microbiome Consortium (TIGMIC)"/>
            <person name="Jia N."/>
            <person name="Wang J."/>
            <person name="Shi W."/>
            <person name="Du L."/>
            <person name="Sun Y."/>
            <person name="Zhan W."/>
            <person name="Jiang J.F."/>
            <person name="Wang Q."/>
            <person name="Zhang B."/>
            <person name="Ji P."/>
            <person name="Bell-Sakyi L."/>
            <person name="Cui X.M."/>
            <person name="Yuan T.T."/>
            <person name="Jiang B.G."/>
            <person name="Yang W.F."/>
            <person name="Lam T.T."/>
            <person name="Chang Q.C."/>
            <person name="Ding S.J."/>
            <person name="Wang X.J."/>
            <person name="Zhu J.G."/>
            <person name="Ruan X.D."/>
            <person name="Zhao L."/>
            <person name="Wei J.T."/>
            <person name="Ye R.Z."/>
            <person name="Que T.C."/>
            <person name="Du C.H."/>
            <person name="Zhou Y.H."/>
            <person name="Cheng J.X."/>
            <person name="Dai P.F."/>
            <person name="Guo W.B."/>
            <person name="Han X.H."/>
            <person name="Huang E.J."/>
            <person name="Li L.F."/>
            <person name="Wei W."/>
            <person name="Gao Y.C."/>
            <person name="Liu J.Z."/>
            <person name="Shao H.Z."/>
            <person name="Wang X."/>
            <person name="Wang C.C."/>
            <person name="Yang T.C."/>
            <person name="Huo Q.B."/>
            <person name="Li W."/>
            <person name="Chen H.Y."/>
            <person name="Chen S.E."/>
            <person name="Zhou L.G."/>
            <person name="Ni X.B."/>
            <person name="Tian J.H."/>
            <person name="Sheng Y."/>
            <person name="Liu T."/>
            <person name="Pan Y.S."/>
            <person name="Xia L.Y."/>
            <person name="Li J."/>
            <person name="Zhao F."/>
            <person name="Cao W.C."/>
        </authorList>
    </citation>
    <scope>NUCLEOTIDE SEQUENCE</scope>
    <source>
        <strain evidence="3">Rsan-2018</strain>
    </source>
</reference>
<evidence type="ECO:0000256" key="2">
    <source>
        <dbReference type="SAM" id="Phobius"/>
    </source>
</evidence>
<feature type="region of interest" description="Disordered" evidence="1">
    <location>
        <begin position="212"/>
        <end position="248"/>
    </location>
</feature>
<accession>A0A9D4YQE0</accession>
<sequence length="335" mass="36932">MKLIKAEDQTCEILATQRTRERAVRFDLMVSERGLLRLCGLQSTVEPSMPTIGADRGFMATTNGLLRIAEITLGLCGLICIESISGECYYAYIHRYEFSLFVVITSFLFAFLVIMVFVLRAQEALARCFNVPLSLLVSDSFIALFYLIVCLLEFTAFCTDPDDNASTKVAGMAVAHFEAKGVSVPTVAEGRWATLLARQVVPPAQDKEGLEAKLHDEDKQEEAEQGEKSNEGGVDPSRASEEASWDAEDYKVSATEVSTIGEAEDRSRGTEATLIVEATDNHNIEADAENVFAMFAMMCFVVSSYFSYKFFQEERLPALPPPGLHAATVTQVLPK</sequence>
<evidence type="ECO:0000313" key="4">
    <source>
        <dbReference type="Proteomes" id="UP000821837"/>
    </source>
</evidence>
<reference evidence="3" key="2">
    <citation type="submission" date="2021-09" db="EMBL/GenBank/DDBJ databases">
        <authorList>
            <person name="Jia N."/>
            <person name="Wang J."/>
            <person name="Shi W."/>
            <person name="Du L."/>
            <person name="Sun Y."/>
            <person name="Zhan W."/>
            <person name="Jiang J."/>
            <person name="Wang Q."/>
            <person name="Zhang B."/>
            <person name="Ji P."/>
            <person name="Sakyi L.B."/>
            <person name="Cui X."/>
            <person name="Yuan T."/>
            <person name="Jiang B."/>
            <person name="Yang W."/>
            <person name="Lam T.T.-Y."/>
            <person name="Chang Q."/>
            <person name="Ding S."/>
            <person name="Wang X."/>
            <person name="Zhu J."/>
            <person name="Ruan X."/>
            <person name="Zhao L."/>
            <person name="Wei J."/>
            <person name="Que T."/>
            <person name="Du C."/>
            <person name="Cheng J."/>
            <person name="Dai P."/>
            <person name="Han X."/>
            <person name="Huang E."/>
            <person name="Gao Y."/>
            <person name="Liu J."/>
            <person name="Shao H."/>
            <person name="Ye R."/>
            <person name="Li L."/>
            <person name="Wei W."/>
            <person name="Wang X."/>
            <person name="Wang C."/>
            <person name="Huo Q."/>
            <person name="Li W."/>
            <person name="Guo W."/>
            <person name="Chen H."/>
            <person name="Chen S."/>
            <person name="Zhou L."/>
            <person name="Zhou L."/>
            <person name="Ni X."/>
            <person name="Tian J."/>
            <person name="Zhou Y."/>
            <person name="Sheng Y."/>
            <person name="Liu T."/>
            <person name="Pan Y."/>
            <person name="Xia L."/>
            <person name="Li J."/>
            <person name="Zhao F."/>
            <person name="Cao W."/>
        </authorList>
    </citation>
    <scope>NUCLEOTIDE SEQUENCE</scope>
    <source>
        <strain evidence="3">Rsan-2018</strain>
        <tissue evidence="3">Larvae</tissue>
    </source>
</reference>
<keyword evidence="2" id="KW-1133">Transmembrane helix</keyword>
<dbReference type="PANTHER" id="PTHR22776:SF97">
    <property type="entry name" value="RE01453P"/>
    <property type="match status" value="1"/>
</dbReference>
<feature type="transmembrane region" description="Helical" evidence="2">
    <location>
        <begin position="131"/>
        <end position="149"/>
    </location>
</feature>
<dbReference type="PANTHER" id="PTHR22776">
    <property type="entry name" value="MARVEL-CONTAINING POTENTIAL LIPID RAFT-ASSOCIATED PROTEIN"/>
    <property type="match status" value="1"/>
</dbReference>
<protein>
    <recommendedName>
        <fullName evidence="5">MARVEL domain-containing protein</fullName>
    </recommendedName>
</protein>
<gene>
    <name evidence="3" type="ORF">HPB52_015597</name>
</gene>
<dbReference type="EMBL" id="JABSTV010001245">
    <property type="protein sequence ID" value="KAH7983940.1"/>
    <property type="molecule type" value="Genomic_DNA"/>
</dbReference>
<name>A0A9D4YQE0_RHISA</name>
<evidence type="ECO:0000313" key="3">
    <source>
        <dbReference type="EMBL" id="KAH7983940.1"/>
    </source>
</evidence>
<dbReference type="AlphaFoldDB" id="A0A9D4YQE0"/>
<feature type="transmembrane region" description="Helical" evidence="2">
    <location>
        <begin position="98"/>
        <end position="119"/>
    </location>
</feature>
<dbReference type="InterPro" id="IPR050578">
    <property type="entry name" value="MARVEL-CKLF_proteins"/>
</dbReference>
<keyword evidence="4" id="KW-1185">Reference proteome</keyword>
<organism evidence="3 4">
    <name type="scientific">Rhipicephalus sanguineus</name>
    <name type="common">Brown dog tick</name>
    <name type="synonym">Ixodes sanguineus</name>
    <dbReference type="NCBI Taxonomy" id="34632"/>
    <lineage>
        <taxon>Eukaryota</taxon>
        <taxon>Metazoa</taxon>
        <taxon>Ecdysozoa</taxon>
        <taxon>Arthropoda</taxon>
        <taxon>Chelicerata</taxon>
        <taxon>Arachnida</taxon>
        <taxon>Acari</taxon>
        <taxon>Parasitiformes</taxon>
        <taxon>Ixodida</taxon>
        <taxon>Ixodoidea</taxon>
        <taxon>Ixodidae</taxon>
        <taxon>Rhipicephalinae</taxon>
        <taxon>Rhipicephalus</taxon>
        <taxon>Rhipicephalus</taxon>
    </lineage>
</organism>
<dbReference type="VEuPathDB" id="VectorBase:RSAN_034865"/>
<proteinExistence type="predicted"/>
<evidence type="ECO:0000256" key="1">
    <source>
        <dbReference type="SAM" id="MobiDB-lite"/>
    </source>
</evidence>
<keyword evidence="2" id="KW-0812">Transmembrane</keyword>
<dbReference type="Proteomes" id="UP000821837">
    <property type="component" value="Chromosome 1"/>
</dbReference>